<proteinExistence type="predicted"/>
<evidence type="ECO:0000313" key="2">
    <source>
        <dbReference type="Proteomes" id="UP000683559"/>
    </source>
</evidence>
<organism evidence="1 2">
    <name type="scientific">Geomonas subterranea</name>
    <dbReference type="NCBI Taxonomy" id="2847989"/>
    <lineage>
        <taxon>Bacteria</taxon>
        <taxon>Pseudomonadati</taxon>
        <taxon>Thermodesulfobacteriota</taxon>
        <taxon>Desulfuromonadia</taxon>
        <taxon>Geobacterales</taxon>
        <taxon>Geobacteraceae</taxon>
        <taxon>Geomonas</taxon>
    </lineage>
</organism>
<name>A0ABX8LJR1_9BACT</name>
<dbReference type="EMBL" id="CP077683">
    <property type="protein sequence ID" value="QXE91963.1"/>
    <property type="molecule type" value="Genomic_DNA"/>
</dbReference>
<protein>
    <submittedName>
        <fullName evidence="1">Uncharacterized protein</fullName>
    </submittedName>
</protein>
<evidence type="ECO:0000313" key="1">
    <source>
        <dbReference type="EMBL" id="QXE91963.1"/>
    </source>
</evidence>
<accession>A0ABX8LJR1</accession>
<dbReference type="RefSeq" id="WP_217288529.1">
    <property type="nucleotide sequence ID" value="NZ_CP077683.1"/>
</dbReference>
<sequence length="69" mass="7548">MLWTAAKAALVTGILVELLPVRSPLKRKVSGALTTIGAICLRFALLEAGKTAAREPRATFNVQRSRMRR</sequence>
<gene>
    <name evidence="1" type="ORF">KP001_05375</name>
</gene>
<keyword evidence="2" id="KW-1185">Reference proteome</keyword>
<dbReference type="Proteomes" id="UP000683559">
    <property type="component" value="Chromosome"/>
</dbReference>
<reference evidence="1 2" key="1">
    <citation type="submission" date="2021-06" db="EMBL/GenBank/DDBJ databases">
        <title>Gemonas diversity in paddy soil.</title>
        <authorList>
            <person name="Liu G."/>
        </authorList>
    </citation>
    <scope>NUCLEOTIDE SEQUENCE [LARGE SCALE GENOMIC DNA]</scope>
    <source>
        <strain evidence="1 2">RG2</strain>
    </source>
</reference>